<reference evidence="3 4" key="2">
    <citation type="journal article" date="2011" name="PLoS ONE">
        <title>The Cyst-Dividing Bacterium Ramlibacter tataouinensis TTB310 Genome Reveals a Well-Stocked Toolbox for Adaptation to a Desert Environment.</title>
        <authorList>
            <person name="De Luca G."/>
            <person name="Barakat M."/>
            <person name="Ortet P."/>
            <person name="Fochesato S."/>
            <person name="Jourlin-Castelli C."/>
            <person name="Ansaldi M."/>
            <person name="Py B."/>
            <person name="Fichant G."/>
            <person name="Coutinho P.M."/>
            <person name="Voulhoux R."/>
            <person name="Bastien O."/>
            <person name="Marechal E."/>
            <person name="Henrissat B."/>
            <person name="Quentin Y."/>
            <person name="Noirot P."/>
            <person name="Filloux A."/>
            <person name="Mejean V."/>
            <person name="Dubow M.S."/>
            <person name="Barras F."/>
            <person name="Barbe V."/>
            <person name="Weissenbach J."/>
            <person name="Mihalcescu I."/>
            <person name="Vermeglio A."/>
            <person name="Achouak W."/>
            <person name="Heulin T."/>
        </authorList>
    </citation>
    <scope>NUCLEOTIDE SEQUENCE [LARGE SCALE GENOMIC DNA]</scope>
    <source>
        <strain evidence="4">ATCC BAA-407 / DSM 14655 / LMG 21543 / TTB310</strain>
    </source>
</reference>
<dbReference type="STRING" id="365046.Rta_34410"/>
<dbReference type="HOGENOM" id="CLU_095213_0_0_4"/>
<dbReference type="GO" id="GO:0003743">
    <property type="term" value="F:translation initiation factor activity"/>
    <property type="evidence" value="ECO:0007669"/>
    <property type="project" value="UniProtKB-KW"/>
</dbReference>
<feature type="coiled-coil region" evidence="1">
    <location>
        <begin position="139"/>
        <end position="173"/>
    </location>
</feature>
<protein>
    <submittedName>
        <fullName evidence="3">Translation initiation factors-like protein</fullName>
    </submittedName>
</protein>
<keyword evidence="4" id="KW-1185">Reference proteome</keyword>
<gene>
    <name evidence="3" type="ordered locus">Rta_34410</name>
</gene>
<name>F5Y005_RAMTT</name>
<evidence type="ECO:0000313" key="4">
    <source>
        <dbReference type="Proteomes" id="UP000008385"/>
    </source>
</evidence>
<evidence type="ECO:0000256" key="2">
    <source>
        <dbReference type="SAM" id="MobiDB-lite"/>
    </source>
</evidence>
<organism evidence="3 4">
    <name type="scientific">Ramlibacter tataouinensis (strain ATCC BAA-407 / DSM 14655 / LMG 21543 / TTB310)</name>
    <dbReference type="NCBI Taxonomy" id="365046"/>
    <lineage>
        <taxon>Bacteria</taxon>
        <taxon>Pseudomonadati</taxon>
        <taxon>Pseudomonadota</taxon>
        <taxon>Betaproteobacteria</taxon>
        <taxon>Burkholderiales</taxon>
        <taxon>Comamonadaceae</taxon>
        <taxon>Ramlibacter</taxon>
    </lineage>
</organism>
<dbReference type="AlphaFoldDB" id="F5Y005"/>
<proteinExistence type="predicted"/>
<dbReference type="eggNOG" id="ENOG5032SBY">
    <property type="taxonomic scope" value="Bacteria"/>
</dbReference>
<reference evidence="4" key="1">
    <citation type="submission" date="2006-01" db="EMBL/GenBank/DDBJ databases">
        <title>Genome of the cyst-dividing bacterium Ramlibacter tataouinensis.</title>
        <authorList>
            <person name="Barakat M."/>
            <person name="Ortet P."/>
            <person name="De Luca G."/>
            <person name="Jourlin-Castelli C."/>
            <person name="Ansaldi M."/>
            <person name="Py B."/>
            <person name="Fichant G."/>
            <person name="Coutinho P."/>
            <person name="Voulhoux R."/>
            <person name="Bastien O."/>
            <person name="Roy S."/>
            <person name="Marechal E."/>
            <person name="Henrissat B."/>
            <person name="Quentin Y."/>
            <person name="Noirot P."/>
            <person name="Filloux A."/>
            <person name="Mejean V."/>
            <person name="DuBow M."/>
            <person name="Barras F."/>
            <person name="Heulin T."/>
        </authorList>
    </citation>
    <scope>NUCLEOTIDE SEQUENCE [LARGE SCALE GENOMIC DNA]</scope>
    <source>
        <strain evidence="4">ATCC BAA-407 / DSM 14655 / LMG 21543 / TTB310</strain>
    </source>
</reference>
<evidence type="ECO:0000313" key="3">
    <source>
        <dbReference type="EMBL" id="AEG94554.1"/>
    </source>
</evidence>
<accession>F5Y005</accession>
<dbReference type="EMBL" id="CP000245">
    <property type="protein sequence ID" value="AEG94554.1"/>
    <property type="molecule type" value="Genomic_DNA"/>
</dbReference>
<sequence length="183" mass="19529">MLIGCAAAPAPPVPAPTPASPAVELPAPAGSPQPPAADAPQLQPPAETGQPPLNTVLAHADRLRTLPPPELAQEIARLNDTGGSPVRQMQLALALLQTQAPADGQRANGLLQRVLAQDTPEARQLHPLARLIATQYTAQRRAEEQAERSAQQLRDGQRRIDQLNERLEALRAIERSMPSRPAP</sequence>
<feature type="compositionally biased region" description="Pro residues" evidence="2">
    <location>
        <begin position="9"/>
        <end position="19"/>
    </location>
</feature>
<keyword evidence="1" id="KW-0175">Coiled coil</keyword>
<dbReference type="KEGG" id="rta:Rta_34410"/>
<feature type="region of interest" description="Disordered" evidence="2">
    <location>
        <begin position="1"/>
        <end position="55"/>
    </location>
</feature>
<dbReference type="PATRIC" id="fig|365046.3.peg.3519"/>
<dbReference type="Proteomes" id="UP000008385">
    <property type="component" value="Chromosome"/>
</dbReference>
<evidence type="ECO:0000256" key="1">
    <source>
        <dbReference type="SAM" id="Coils"/>
    </source>
</evidence>
<keyword evidence="3" id="KW-0396">Initiation factor</keyword>
<keyword evidence="3" id="KW-0648">Protein biosynthesis</keyword>